<evidence type="ECO:0000313" key="4">
    <source>
        <dbReference type="Proteomes" id="UP000054632"/>
    </source>
</evidence>
<proteinExistence type="predicted"/>
<reference evidence="4 5" key="1">
    <citation type="submission" date="2015-01" db="EMBL/GenBank/DDBJ databases">
        <title>Evolution of Trichinella species and genotypes.</title>
        <authorList>
            <person name="Korhonen P.K."/>
            <person name="Edoardo P."/>
            <person name="Giuseppe L.R."/>
            <person name="Gasser R.B."/>
        </authorList>
    </citation>
    <scope>NUCLEOTIDE SEQUENCE [LARGE SCALE GENOMIC DNA]</scope>
    <source>
        <strain evidence="1">ISS13</strain>
        <strain evidence="3">ISS176</strain>
        <strain evidence="2">ISS588</strain>
    </source>
</reference>
<gene>
    <name evidence="1" type="ORF">T4A_5545</name>
    <name evidence="2" type="ORF">T4B_6971</name>
    <name evidence="3" type="ORF">T4C_12944</name>
</gene>
<keyword evidence="5" id="KW-1185">Reference proteome</keyword>
<evidence type="ECO:0000313" key="1">
    <source>
        <dbReference type="EMBL" id="KRY77954.1"/>
    </source>
</evidence>
<dbReference type="AlphaFoldDB" id="A0A0V1EWU8"/>
<dbReference type="EMBL" id="JYDS01000055">
    <property type="protein sequence ID" value="KRZ28639.1"/>
    <property type="molecule type" value="Genomic_DNA"/>
</dbReference>
<name>A0A0V1EWU8_TRIPS</name>
<sequence>MQRASSETNIYKKGIKIKYAKILIRLFFTASVASELHIFRKEACHATICLTLHFLIPLSHCNDDAKI</sequence>
<evidence type="ECO:0000313" key="2">
    <source>
        <dbReference type="EMBL" id="KRZ28639.1"/>
    </source>
</evidence>
<accession>A0A0V1EWU8</accession>
<protein>
    <submittedName>
        <fullName evidence="1">Uncharacterized protein</fullName>
    </submittedName>
</protein>
<comment type="caution">
    <text evidence="1">The sequence shown here is derived from an EMBL/GenBank/DDBJ whole genome shotgun (WGS) entry which is preliminary data.</text>
</comment>
<evidence type="ECO:0000313" key="5">
    <source>
        <dbReference type="Proteomes" id="UP000054805"/>
    </source>
</evidence>
<dbReference type="Proteomes" id="UP000054632">
    <property type="component" value="Unassembled WGS sequence"/>
</dbReference>
<dbReference type="EMBL" id="JYDV01000006">
    <property type="protein sequence ID" value="KRZ44290.1"/>
    <property type="molecule type" value="Genomic_DNA"/>
</dbReference>
<evidence type="ECO:0000313" key="3">
    <source>
        <dbReference type="EMBL" id="KRZ44290.1"/>
    </source>
</evidence>
<dbReference type="Proteomes" id="UP000054826">
    <property type="component" value="Unassembled WGS sequence"/>
</dbReference>
<dbReference type="Proteomes" id="UP000054805">
    <property type="component" value="Unassembled WGS sequence"/>
</dbReference>
<dbReference type="EMBL" id="JYDR01000005">
    <property type="protein sequence ID" value="KRY77954.1"/>
    <property type="molecule type" value="Genomic_DNA"/>
</dbReference>
<organism evidence="1 4">
    <name type="scientific">Trichinella pseudospiralis</name>
    <name type="common">Parasitic roundworm</name>
    <dbReference type="NCBI Taxonomy" id="6337"/>
    <lineage>
        <taxon>Eukaryota</taxon>
        <taxon>Metazoa</taxon>
        <taxon>Ecdysozoa</taxon>
        <taxon>Nematoda</taxon>
        <taxon>Enoplea</taxon>
        <taxon>Dorylaimia</taxon>
        <taxon>Trichinellida</taxon>
        <taxon>Trichinellidae</taxon>
        <taxon>Trichinella</taxon>
    </lineage>
</organism>